<evidence type="ECO:0000256" key="5">
    <source>
        <dbReference type="ARBA" id="ARBA00023015"/>
    </source>
</evidence>
<dbReference type="InterPro" id="IPR001789">
    <property type="entry name" value="Sig_transdc_resp-reg_receiver"/>
</dbReference>
<evidence type="ECO:0000313" key="15">
    <source>
        <dbReference type="Proteomes" id="UP000831485"/>
    </source>
</evidence>
<dbReference type="GO" id="GO:0032993">
    <property type="term" value="C:protein-DNA complex"/>
    <property type="evidence" value="ECO:0007669"/>
    <property type="project" value="TreeGrafter"/>
</dbReference>
<dbReference type="EMBL" id="CP096574">
    <property type="protein sequence ID" value="UPU36073.1"/>
    <property type="molecule type" value="Genomic_DNA"/>
</dbReference>
<dbReference type="Gene3D" id="3.40.50.2300">
    <property type="match status" value="1"/>
</dbReference>
<keyword evidence="6 9" id="KW-0238">DNA-binding</keyword>
<dbReference type="FunFam" id="1.10.10.10:FF:000210">
    <property type="entry name" value="Winged-helix transcriptional response regulator KdpE"/>
    <property type="match status" value="1"/>
</dbReference>
<dbReference type="FunFam" id="3.40.50.2300:FF:000021">
    <property type="entry name" value="Two-component system response regulator KdpE"/>
    <property type="match status" value="1"/>
</dbReference>
<evidence type="ECO:0000313" key="12">
    <source>
        <dbReference type="EMBL" id="GFO62320.1"/>
    </source>
</evidence>
<keyword evidence="3 8" id="KW-0597">Phosphoprotein</keyword>
<dbReference type="AlphaFoldDB" id="A0A6V8MQJ1"/>
<dbReference type="SMART" id="SM00448">
    <property type="entry name" value="REC"/>
    <property type="match status" value="1"/>
</dbReference>
<dbReference type="GO" id="GO:0045893">
    <property type="term" value="P:positive regulation of DNA-templated transcription"/>
    <property type="evidence" value="ECO:0007669"/>
    <property type="project" value="UniProtKB-ARBA"/>
</dbReference>
<dbReference type="InterPro" id="IPR001867">
    <property type="entry name" value="OmpR/PhoB-type_DNA-bd"/>
</dbReference>
<organism evidence="12 14">
    <name type="scientific">Geomonas paludis</name>
    <dbReference type="NCBI Taxonomy" id="2740185"/>
    <lineage>
        <taxon>Bacteria</taxon>
        <taxon>Pseudomonadati</taxon>
        <taxon>Thermodesulfobacteriota</taxon>
        <taxon>Desulfuromonadia</taxon>
        <taxon>Geobacterales</taxon>
        <taxon>Geobacteraceae</taxon>
        <taxon>Geomonas</taxon>
    </lineage>
</organism>
<keyword evidence="7" id="KW-0804">Transcription</keyword>
<feature type="DNA-binding region" description="OmpR/PhoB-type" evidence="9">
    <location>
        <begin position="134"/>
        <end position="233"/>
    </location>
</feature>
<dbReference type="Proteomes" id="UP000568888">
    <property type="component" value="Unassembled WGS sequence"/>
</dbReference>
<evidence type="ECO:0000259" key="10">
    <source>
        <dbReference type="PROSITE" id="PS50110"/>
    </source>
</evidence>
<evidence type="ECO:0000313" key="14">
    <source>
        <dbReference type="Proteomes" id="UP000568888"/>
    </source>
</evidence>
<keyword evidence="5" id="KW-0805">Transcription regulation</keyword>
<dbReference type="SMART" id="SM00862">
    <property type="entry name" value="Trans_reg_C"/>
    <property type="match status" value="1"/>
</dbReference>
<gene>
    <name evidence="12" type="primary">kdpE</name>
    <name evidence="12" type="ORF">GMPD_02390</name>
    <name evidence="13" type="ORF">M1B72_21995</name>
</gene>
<dbReference type="SUPFAM" id="SSF52172">
    <property type="entry name" value="CheY-like"/>
    <property type="match status" value="1"/>
</dbReference>
<evidence type="ECO:0000256" key="1">
    <source>
        <dbReference type="ARBA" id="ARBA00004496"/>
    </source>
</evidence>
<keyword evidence="4" id="KW-0902">Two-component regulatory system</keyword>
<evidence type="ECO:0000256" key="6">
    <source>
        <dbReference type="ARBA" id="ARBA00023125"/>
    </source>
</evidence>
<evidence type="ECO:0000256" key="8">
    <source>
        <dbReference type="PROSITE-ProRule" id="PRU00169"/>
    </source>
</evidence>
<protein>
    <submittedName>
        <fullName evidence="12 13">Response regulator</fullName>
    </submittedName>
</protein>
<proteinExistence type="predicted"/>
<feature type="domain" description="OmpR/PhoB-type" evidence="11">
    <location>
        <begin position="134"/>
        <end position="233"/>
    </location>
</feature>
<dbReference type="EMBL" id="BLXY01000001">
    <property type="protein sequence ID" value="GFO62320.1"/>
    <property type="molecule type" value="Genomic_DNA"/>
</dbReference>
<reference evidence="12" key="2">
    <citation type="journal article" date="2021" name="Int. J. Syst. Evol. Microbiol.">
        <title>Geomonas silvestris sp. nov., Geomonas paludis sp. nov. and Geomonas limicola sp. nov., isolated from terrestrial environments, and emended description of the genus Geomonas.</title>
        <authorList>
            <person name="Itoh H."/>
            <person name="Xu Z."/>
            <person name="Masuda Y."/>
            <person name="Ushijima N."/>
            <person name="Hayakawa C."/>
            <person name="Shiratori Y."/>
            <person name="Senoo K."/>
        </authorList>
    </citation>
    <scope>NUCLEOTIDE SEQUENCE</scope>
    <source>
        <strain evidence="12">Red736</strain>
    </source>
</reference>
<dbReference type="PROSITE" id="PS50110">
    <property type="entry name" value="RESPONSE_REGULATORY"/>
    <property type="match status" value="1"/>
</dbReference>
<dbReference type="GO" id="GO:0000987">
    <property type="term" value="F:cis-regulatory region sequence-specific DNA binding"/>
    <property type="evidence" value="ECO:0007669"/>
    <property type="project" value="UniProtKB-ARBA"/>
</dbReference>
<dbReference type="GO" id="GO:0005829">
    <property type="term" value="C:cytosol"/>
    <property type="evidence" value="ECO:0007669"/>
    <property type="project" value="TreeGrafter"/>
</dbReference>
<dbReference type="Gene3D" id="1.10.10.10">
    <property type="entry name" value="Winged helix-like DNA-binding domain superfamily/Winged helix DNA-binding domain"/>
    <property type="match status" value="1"/>
</dbReference>
<evidence type="ECO:0000256" key="7">
    <source>
        <dbReference type="ARBA" id="ARBA00023163"/>
    </source>
</evidence>
<dbReference type="Pfam" id="PF00072">
    <property type="entry name" value="Response_reg"/>
    <property type="match status" value="1"/>
</dbReference>
<feature type="modified residue" description="4-aspartylphosphate" evidence="8">
    <location>
        <position position="61"/>
    </location>
</feature>
<dbReference type="InterPro" id="IPR011006">
    <property type="entry name" value="CheY-like_superfamily"/>
</dbReference>
<evidence type="ECO:0000256" key="4">
    <source>
        <dbReference type="ARBA" id="ARBA00023012"/>
    </source>
</evidence>
<dbReference type="PROSITE" id="PS51755">
    <property type="entry name" value="OMPR_PHOB"/>
    <property type="match status" value="1"/>
</dbReference>
<dbReference type="InterPro" id="IPR039420">
    <property type="entry name" value="WalR-like"/>
</dbReference>
<feature type="domain" description="Response regulatory" evidence="10">
    <location>
        <begin position="12"/>
        <end position="125"/>
    </location>
</feature>
<dbReference type="Proteomes" id="UP000831485">
    <property type="component" value="Chromosome"/>
</dbReference>
<dbReference type="CDD" id="cd00383">
    <property type="entry name" value="trans_reg_C"/>
    <property type="match status" value="1"/>
</dbReference>
<comment type="subcellular location">
    <subcellularLocation>
        <location evidence="1">Cytoplasm</location>
    </subcellularLocation>
</comment>
<evidence type="ECO:0000256" key="2">
    <source>
        <dbReference type="ARBA" id="ARBA00022490"/>
    </source>
</evidence>
<evidence type="ECO:0000259" key="11">
    <source>
        <dbReference type="PROSITE" id="PS51755"/>
    </source>
</evidence>
<sequence length="234" mass="26259">MKGEEAKSNLPRVLVIDDEVAIQRFLKTALDTGDYSVHLADTAHAGLAAAVAVRPDVILLDLGLPDLDGIEVIRRVREWSQVPIIVISVREREAEKVQALDSGADDYLTKPFGIGELLARIKVALRRSLQQAPEPVFQSGELRVDLPHRRVSVRGEEVQLTPTEYELLRMLVTHAGKVLTHSQILRQIWGVAYLEQPHVLRVNISNLRRKIESDASRPRYILTEAGVGYRLRSE</sequence>
<dbReference type="PANTHER" id="PTHR48111">
    <property type="entry name" value="REGULATOR OF RPOS"/>
    <property type="match status" value="1"/>
</dbReference>
<dbReference type="GO" id="GO:0042802">
    <property type="term" value="F:identical protein binding"/>
    <property type="evidence" value="ECO:0007669"/>
    <property type="project" value="UniProtKB-ARBA"/>
</dbReference>
<dbReference type="Gene3D" id="6.10.250.690">
    <property type="match status" value="1"/>
</dbReference>
<dbReference type="InterPro" id="IPR036388">
    <property type="entry name" value="WH-like_DNA-bd_sf"/>
</dbReference>
<keyword evidence="15" id="KW-1185">Reference proteome</keyword>
<dbReference type="PANTHER" id="PTHR48111:SF50">
    <property type="entry name" value="KDP OPERON TRANSCRIPTIONAL REGULATORY PROTEIN KDPE"/>
    <property type="match status" value="1"/>
</dbReference>
<name>A0A6V8MQJ1_9BACT</name>
<dbReference type="Pfam" id="PF00486">
    <property type="entry name" value="Trans_reg_C"/>
    <property type="match status" value="1"/>
</dbReference>
<evidence type="ECO:0000256" key="3">
    <source>
        <dbReference type="ARBA" id="ARBA00022553"/>
    </source>
</evidence>
<evidence type="ECO:0000313" key="13">
    <source>
        <dbReference type="EMBL" id="UPU36073.1"/>
    </source>
</evidence>
<dbReference type="GO" id="GO:0000156">
    <property type="term" value="F:phosphorelay response regulator activity"/>
    <property type="evidence" value="ECO:0007669"/>
    <property type="project" value="TreeGrafter"/>
</dbReference>
<dbReference type="RefSeq" id="WP_183344236.1">
    <property type="nucleotide sequence ID" value="NZ_BLXY01000001.1"/>
</dbReference>
<reference evidence="13" key="3">
    <citation type="submission" date="2022-04" db="EMBL/GenBank/DDBJ databases">
        <authorList>
            <person name="Liu G."/>
        </authorList>
    </citation>
    <scope>NUCLEOTIDE SEQUENCE</scope>
    <source>
        <strain evidence="13">RG22</strain>
    </source>
</reference>
<accession>A0A6V8MQJ1</accession>
<keyword evidence="2" id="KW-0963">Cytoplasm</keyword>
<reference evidence="14" key="1">
    <citation type="submission" date="2020-06" db="EMBL/GenBank/DDBJ databases">
        <title>Draft genomic sequecing of Geomonas sp. Red736.</title>
        <authorList>
            <person name="Itoh H."/>
            <person name="Xu Z.X."/>
            <person name="Ushijima N."/>
            <person name="Masuda Y."/>
            <person name="Shiratori Y."/>
            <person name="Senoo K."/>
        </authorList>
    </citation>
    <scope>NUCLEOTIDE SEQUENCE [LARGE SCALE GENOMIC DNA]</scope>
    <source>
        <strain evidence="14">Red736</strain>
    </source>
</reference>
<evidence type="ECO:0000256" key="9">
    <source>
        <dbReference type="PROSITE-ProRule" id="PRU01091"/>
    </source>
</evidence>